<dbReference type="Proteomes" id="UP000050465">
    <property type="component" value="Unassembled WGS sequence"/>
</dbReference>
<proteinExistence type="predicted"/>
<dbReference type="STRING" id="1666911.HLUCCA11_03050"/>
<accession>A0A0N8KNT5</accession>
<dbReference type="AlphaFoldDB" id="A0A0N8KNT5"/>
<dbReference type="EMBL" id="LJZR01000002">
    <property type="protein sequence ID" value="KPQ37434.1"/>
    <property type="molecule type" value="Genomic_DNA"/>
</dbReference>
<reference evidence="1 2" key="1">
    <citation type="submission" date="2015-09" db="EMBL/GenBank/DDBJ databases">
        <title>Identification and resolution of microdiversity through metagenomic sequencing of parallel consortia.</title>
        <authorList>
            <person name="Nelson W.C."/>
            <person name="Romine M.F."/>
            <person name="Lindemann S.R."/>
        </authorList>
    </citation>
    <scope>NUCLEOTIDE SEQUENCE [LARGE SCALE GENOMIC DNA]</scope>
    <source>
        <strain evidence="1">Ana</strain>
    </source>
</reference>
<evidence type="ECO:0000313" key="2">
    <source>
        <dbReference type="Proteomes" id="UP000050465"/>
    </source>
</evidence>
<organism evidence="1 2">
    <name type="scientific">Phormidesmis priestleyi Ana</name>
    <dbReference type="NCBI Taxonomy" id="1666911"/>
    <lineage>
        <taxon>Bacteria</taxon>
        <taxon>Bacillati</taxon>
        <taxon>Cyanobacteriota</taxon>
        <taxon>Cyanophyceae</taxon>
        <taxon>Leptolyngbyales</taxon>
        <taxon>Leptolyngbyaceae</taxon>
        <taxon>Phormidesmis</taxon>
    </lineage>
</organism>
<dbReference type="GO" id="GO:0016787">
    <property type="term" value="F:hydrolase activity"/>
    <property type="evidence" value="ECO:0007669"/>
    <property type="project" value="UniProtKB-KW"/>
</dbReference>
<comment type="caution">
    <text evidence="1">The sequence shown here is derived from an EMBL/GenBank/DDBJ whole genome shotgun (WGS) entry which is preliminary data.</text>
</comment>
<dbReference type="SUPFAM" id="SSF51445">
    <property type="entry name" value="(Trans)glycosidases"/>
    <property type="match status" value="1"/>
</dbReference>
<sequence length="548" mass="60601">MLPRYVRLSMRLIALTFAAFLLIVGYASLQGSPIQGSWFAERSDRSSEEHRADASAPAVVDAKATVATDERALSAKLMCFNVNSVQVPSWHSASFLESARQLRPKVLRVPGGEVANYWDWERGGIIEDDTQLPDGLPEYMRYDARSYTNGKLTDYQAGLQATNSTALFVLNMLTSDLADQIDMLSTAAKSGMEIKYVELGNEYYFGIPNYAAKFPTPELYGEEAKVWIGYLRDIFPGVKIAVFGTAAGPQSSERELRWNQALLETALPDADAIALHIYAEPGLDPDGFSTQSYPAFDEGDFATIFGEPFRHWSGMRSQPTFKIIPPDKEIWITEFNLIEDIFGNNYNSGRRPRVMGTWSHGLYALAMNLMFLEEDRVTMTCNHDLVEDFKFGAILPYANSFYISDEQTFPVTPMTLSATGQALQLLGETVEGMTQSAAIKFANAPQLTGKDGYEYSGLYGWQFQSLASADKSSANPQTNRSSSIVLNLSDRIVQLEISEITADSVDYQQLSADPRTLVTSPYALTAKQGSASNMLSLPPHSVTRLMAA</sequence>
<keyword evidence="1" id="KW-0378">Hydrolase</keyword>
<dbReference type="InterPro" id="IPR017853">
    <property type="entry name" value="GH"/>
</dbReference>
<gene>
    <name evidence="1" type="ORF">HLUCCA11_03050</name>
</gene>
<dbReference type="Gene3D" id="3.20.20.80">
    <property type="entry name" value="Glycosidases"/>
    <property type="match status" value="1"/>
</dbReference>
<name>A0A0N8KNT5_9CYAN</name>
<evidence type="ECO:0000313" key="1">
    <source>
        <dbReference type="EMBL" id="KPQ37434.1"/>
    </source>
</evidence>
<protein>
    <submittedName>
        <fullName evidence="1">Glycosyl hydrolase catalytic core</fullName>
    </submittedName>
</protein>